<dbReference type="EMBL" id="MWBO01000031">
    <property type="protein sequence ID" value="OQA52427.1"/>
    <property type="molecule type" value="Genomic_DNA"/>
</dbReference>
<feature type="transmembrane region" description="Helical" evidence="2">
    <location>
        <begin position="21"/>
        <end position="40"/>
    </location>
</feature>
<evidence type="ECO:0000256" key="2">
    <source>
        <dbReference type="SAM" id="Phobius"/>
    </source>
</evidence>
<dbReference type="InterPro" id="IPR035940">
    <property type="entry name" value="CAP_sf"/>
</dbReference>
<protein>
    <submittedName>
        <fullName evidence="3">Uncharacterized protein</fullName>
    </submittedName>
</protein>
<evidence type="ECO:0000313" key="3">
    <source>
        <dbReference type="EMBL" id="OQA52427.1"/>
    </source>
</evidence>
<evidence type="ECO:0000256" key="1">
    <source>
        <dbReference type="SAM" id="MobiDB-lite"/>
    </source>
</evidence>
<dbReference type="Gene3D" id="3.40.33.10">
    <property type="entry name" value="CAP"/>
    <property type="match status" value="1"/>
</dbReference>
<feature type="region of interest" description="Disordered" evidence="1">
    <location>
        <begin position="269"/>
        <end position="290"/>
    </location>
</feature>
<reference evidence="3" key="1">
    <citation type="submission" date="2017-02" db="EMBL/GenBank/DDBJ databases">
        <title>Delving into the versatile metabolic prowess of the omnipresent phylum Bacteroidetes.</title>
        <authorList>
            <person name="Nobu M.K."/>
            <person name="Mei R."/>
            <person name="Narihiro T."/>
            <person name="Kuroda K."/>
            <person name="Liu W.-T."/>
        </authorList>
    </citation>
    <scope>NUCLEOTIDE SEQUENCE</scope>
    <source>
        <strain evidence="3">ADurb.Bin280</strain>
    </source>
</reference>
<keyword evidence="2" id="KW-1133">Transmembrane helix</keyword>
<proteinExistence type="predicted"/>
<dbReference type="AlphaFoldDB" id="A0A1V5SD68"/>
<keyword evidence="2" id="KW-0472">Membrane</keyword>
<accession>A0A1V5SD68</accession>
<gene>
    <name evidence="3" type="ORF">BWY43_00494</name>
</gene>
<sequence length="459" mass="50861">MKGRFLVNNKPAHSKFFLKGTFAIGIFSSALFALALAFFLNTVLKNTVSSDAGDDYGYLSSQDFSAQEISDFPESRDCQTKKIGQVVLVSDIETDNDLAKRVEVAVSSGGYFTKRGTLKKISSSYIDKLSLAYKTATGEGIEKTKLKTGLYFNDVPIDDELLVQLYSPSWGEESVSNKVKAIGKSCQTIFIYVPINMAKKKGDFDVCVHGREKSNDYSPKKTFMYPSEKLKIADFKKSNDDLIVSLGPCQDGAILMGRVNSRNQLSISDEAVSNDRESSANVNNPAGTKKFEEMNFSSNDTSYASSFLQEVNKERERHGLKKLVENKVLTDFALKRLKTVIAVDEGIVAGEKGFYKGGNKEGHPWMDRDFHNYIDGGGTINAMNEIRTDGFPRGIFAPSEVLGLYLSSKDGHREAVLSSTAKSMGNAVLEYEGKIWHLANFEEEVPDRLINIEKSLELK</sequence>
<name>A0A1V5SD68_9BACT</name>
<keyword evidence="2" id="KW-0812">Transmembrane</keyword>
<dbReference type="Proteomes" id="UP000485367">
    <property type="component" value="Unassembled WGS sequence"/>
</dbReference>
<organism evidence="3">
    <name type="scientific">candidate division WS2 bacterium ADurb.Bin280</name>
    <dbReference type="NCBI Taxonomy" id="1852829"/>
    <lineage>
        <taxon>Bacteria</taxon>
        <taxon>candidate division WS2</taxon>
    </lineage>
</organism>
<comment type="caution">
    <text evidence="3">The sequence shown here is derived from an EMBL/GenBank/DDBJ whole genome shotgun (WGS) entry which is preliminary data.</text>
</comment>